<keyword evidence="2" id="KW-0805">Transcription regulation</keyword>
<dbReference type="PANTHER" id="PTHR30537">
    <property type="entry name" value="HTH-TYPE TRANSCRIPTIONAL REGULATOR"/>
    <property type="match status" value="1"/>
</dbReference>
<comment type="caution">
    <text evidence="6">The sequence shown here is derived from an EMBL/GenBank/DDBJ whole genome shotgun (WGS) entry which is preliminary data.</text>
</comment>
<dbReference type="GO" id="GO:0003677">
    <property type="term" value="F:DNA binding"/>
    <property type="evidence" value="ECO:0007669"/>
    <property type="project" value="UniProtKB-KW"/>
</dbReference>
<dbReference type="InterPro" id="IPR036388">
    <property type="entry name" value="WH-like_DNA-bd_sf"/>
</dbReference>
<feature type="domain" description="HTH lysR-type" evidence="5">
    <location>
        <begin position="2"/>
        <end position="59"/>
    </location>
</feature>
<evidence type="ECO:0000259" key="5">
    <source>
        <dbReference type="PROSITE" id="PS50931"/>
    </source>
</evidence>
<evidence type="ECO:0000256" key="3">
    <source>
        <dbReference type="ARBA" id="ARBA00023125"/>
    </source>
</evidence>
<evidence type="ECO:0000313" key="7">
    <source>
        <dbReference type="Proteomes" id="UP000465712"/>
    </source>
</evidence>
<dbReference type="Gene3D" id="1.10.10.10">
    <property type="entry name" value="Winged helix-like DNA-binding domain superfamily/Winged helix DNA-binding domain"/>
    <property type="match status" value="1"/>
</dbReference>
<protein>
    <submittedName>
        <fullName evidence="6">LysR family transcriptional regulator</fullName>
    </submittedName>
</protein>
<dbReference type="Pfam" id="PF03466">
    <property type="entry name" value="LysR_substrate"/>
    <property type="match status" value="1"/>
</dbReference>
<dbReference type="SUPFAM" id="SSF46785">
    <property type="entry name" value="Winged helix' DNA-binding domain"/>
    <property type="match status" value="1"/>
</dbReference>
<name>A0A7X4WCX8_9GAMM</name>
<proteinExistence type="inferred from homology"/>
<dbReference type="InterPro" id="IPR005119">
    <property type="entry name" value="LysR_subst-bd"/>
</dbReference>
<sequence length="301" mass="33836">MLGVNDIRFFIALASCPTFSIAAKQLNVSASYVTQKLKSLEEKLGVSLIERHGRRLTVTEHGQLIIEFGSDIIQKMATLEESLRASKNDLCGHLNILAPIGFGDKKLSPIVGEFKKKHPGLTLDLILSDCPSWDDYPFQPDIMFYIGELNQSSLYRMVISSTRRVLCASPNYLTDMPSLTKPEDLLDHNCIILRENNEDVSLWRFTQLSLGKSCNVRVTPSLTSNVADVVKQWALSGLGIINRSEWDVMTELSEGTLVELLPEYTLPRVDIVALMATNQSARSRRINNFLDFAKEKLQEQM</sequence>
<gene>
    <name evidence="6" type="ORF">CAG72_10085</name>
</gene>
<dbReference type="InterPro" id="IPR036390">
    <property type="entry name" value="WH_DNA-bd_sf"/>
</dbReference>
<dbReference type="SUPFAM" id="SSF53850">
    <property type="entry name" value="Periplasmic binding protein-like II"/>
    <property type="match status" value="1"/>
</dbReference>
<dbReference type="AlphaFoldDB" id="A0A7X4WCX8"/>
<keyword evidence="4" id="KW-0804">Transcription</keyword>
<dbReference type="InterPro" id="IPR058163">
    <property type="entry name" value="LysR-type_TF_proteobact-type"/>
</dbReference>
<organism evidence="6 7">
    <name type="scientific">Photobacterium halotolerans</name>
    <dbReference type="NCBI Taxonomy" id="265726"/>
    <lineage>
        <taxon>Bacteria</taxon>
        <taxon>Pseudomonadati</taxon>
        <taxon>Pseudomonadota</taxon>
        <taxon>Gammaproteobacteria</taxon>
        <taxon>Vibrionales</taxon>
        <taxon>Vibrionaceae</taxon>
        <taxon>Photobacterium</taxon>
    </lineage>
</organism>
<evidence type="ECO:0000256" key="1">
    <source>
        <dbReference type="ARBA" id="ARBA00009437"/>
    </source>
</evidence>
<evidence type="ECO:0000256" key="4">
    <source>
        <dbReference type="ARBA" id="ARBA00023163"/>
    </source>
</evidence>
<dbReference type="Gene3D" id="3.40.190.290">
    <property type="match status" value="1"/>
</dbReference>
<evidence type="ECO:0000256" key="2">
    <source>
        <dbReference type="ARBA" id="ARBA00023015"/>
    </source>
</evidence>
<reference evidence="6 7" key="1">
    <citation type="submission" date="2017-05" db="EMBL/GenBank/DDBJ databases">
        <title>High clonality and local adaptation shapes Vibrionaceae linages within an endangered oasis.</title>
        <authorList>
            <person name="Vazquez-Rosas-Landa M."/>
        </authorList>
    </citation>
    <scope>NUCLEOTIDE SEQUENCE [LARGE SCALE GENOMIC DNA]</scope>
    <source>
        <strain evidence="6 7">P46_P4S1P180</strain>
    </source>
</reference>
<dbReference type="PROSITE" id="PS50931">
    <property type="entry name" value="HTH_LYSR"/>
    <property type="match status" value="1"/>
</dbReference>
<dbReference type="Proteomes" id="UP000465712">
    <property type="component" value="Unassembled WGS sequence"/>
</dbReference>
<dbReference type="GO" id="GO:0003700">
    <property type="term" value="F:DNA-binding transcription factor activity"/>
    <property type="evidence" value="ECO:0007669"/>
    <property type="project" value="InterPro"/>
</dbReference>
<comment type="similarity">
    <text evidence="1">Belongs to the LysR transcriptional regulatory family.</text>
</comment>
<dbReference type="EMBL" id="WXWW01000156">
    <property type="protein sequence ID" value="NAW65565.1"/>
    <property type="molecule type" value="Genomic_DNA"/>
</dbReference>
<dbReference type="InterPro" id="IPR000847">
    <property type="entry name" value="LysR_HTH_N"/>
</dbReference>
<accession>A0A7X4WCX8</accession>
<dbReference type="Pfam" id="PF00126">
    <property type="entry name" value="HTH_1"/>
    <property type="match status" value="1"/>
</dbReference>
<keyword evidence="3" id="KW-0238">DNA-binding</keyword>
<dbReference type="PANTHER" id="PTHR30537:SF5">
    <property type="entry name" value="HTH-TYPE TRANSCRIPTIONAL ACTIVATOR TTDR-RELATED"/>
    <property type="match status" value="1"/>
</dbReference>
<evidence type="ECO:0000313" key="6">
    <source>
        <dbReference type="EMBL" id="NAW65565.1"/>
    </source>
</evidence>